<dbReference type="AlphaFoldDB" id="A0A5B7WX41"/>
<gene>
    <name evidence="2" type="ORF">GcLGCM259_1938</name>
</gene>
<dbReference type="EMBL" id="CP034412">
    <property type="protein sequence ID" value="QCY47653.1"/>
    <property type="molecule type" value="Genomic_DNA"/>
</dbReference>
<dbReference type="RefSeq" id="WP_138177412.1">
    <property type="nucleotide sequence ID" value="NZ_CP034412.1"/>
</dbReference>
<dbReference type="InterPro" id="IPR019933">
    <property type="entry name" value="DivIVA_domain"/>
</dbReference>
<reference evidence="2 3" key="1">
    <citation type="submission" date="2018-12" db="EMBL/GenBank/DDBJ databases">
        <title>Complete Genome Sequence of Glutamicibacter creatinolyticus strain LGCM259,isolated from an abscess of a 12-year-old mare in Italy.</title>
        <authorList>
            <person name="Santos R.G."/>
            <person name="Silva A.L."/>
            <person name="Seyffert N."/>
            <person name="Castro T.L.P."/>
            <person name="Attili A.R."/>
            <person name="Rifici C."/>
            <person name="Mazzullo G."/>
            <person name="Brenig B."/>
            <person name="Venanzi F."/>
            <person name="Azevedo V."/>
        </authorList>
    </citation>
    <scope>NUCLEOTIDE SEQUENCE [LARGE SCALE GENOMIC DNA]</scope>
    <source>
        <strain evidence="2 3">LGCM 259</strain>
    </source>
</reference>
<keyword evidence="1" id="KW-0175">Coiled coil</keyword>
<protein>
    <recommendedName>
        <fullName evidence="4">DivIVA domain-containing protein</fullName>
    </recommendedName>
</protein>
<evidence type="ECO:0000313" key="2">
    <source>
        <dbReference type="EMBL" id="QCY47653.1"/>
    </source>
</evidence>
<feature type="coiled-coil region" evidence="1">
    <location>
        <begin position="79"/>
        <end position="106"/>
    </location>
</feature>
<dbReference type="KEGG" id="gcr:GcLGCM259_1938"/>
<proteinExistence type="predicted"/>
<sequence>MSFLLVALAIVLCGAAAFYLSALRHPARSAGRRFEVPREPVAGLIEPEASLPPVLLPDEPSARDVDAVRFSIGLRGYRCDQVDDVLDQLAARINRLENKIHDIESRRVISDTGEN</sequence>
<dbReference type="NCBIfam" id="TIGR03544">
    <property type="entry name" value="DivI1A_domain"/>
    <property type="match status" value="1"/>
</dbReference>
<evidence type="ECO:0000313" key="3">
    <source>
        <dbReference type="Proteomes" id="UP000307000"/>
    </source>
</evidence>
<dbReference type="Proteomes" id="UP000307000">
    <property type="component" value="Chromosome"/>
</dbReference>
<evidence type="ECO:0008006" key="4">
    <source>
        <dbReference type="Google" id="ProtNLM"/>
    </source>
</evidence>
<organism evidence="2 3">
    <name type="scientific">Glutamicibacter creatinolyticus</name>
    <dbReference type="NCBI Taxonomy" id="162496"/>
    <lineage>
        <taxon>Bacteria</taxon>
        <taxon>Bacillati</taxon>
        <taxon>Actinomycetota</taxon>
        <taxon>Actinomycetes</taxon>
        <taxon>Micrococcales</taxon>
        <taxon>Micrococcaceae</taxon>
        <taxon>Glutamicibacter</taxon>
    </lineage>
</organism>
<evidence type="ECO:0000256" key="1">
    <source>
        <dbReference type="SAM" id="Coils"/>
    </source>
</evidence>
<keyword evidence="3" id="KW-1185">Reference proteome</keyword>
<accession>A0A5B7WX41</accession>
<dbReference type="Gene3D" id="6.10.250.660">
    <property type="match status" value="1"/>
</dbReference>
<name>A0A5B7WX41_9MICC</name>